<dbReference type="InterPro" id="IPR002549">
    <property type="entry name" value="AI-2E-like"/>
</dbReference>
<dbReference type="Proteomes" id="UP001597218">
    <property type="component" value="Unassembled WGS sequence"/>
</dbReference>
<feature type="transmembrane region" description="Helical" evidence="6">
    <location>
        <begin position="251"/>
        <end position="267"/>
    </location>
</feature>
<comment type="subcellular location">
    <subcellularLocation>
        <location evidence="1">Membrane</location>
        <topology evidence="1">Multi-pass membrane protein</topology>
    </subcellularLocation>
</comment>
<name>A0ABW4SCR6_9BACL</name>
<evidence type="ECO:0000256" key="2">
    <source>
        <dbReference type="ARBA" id="ARBA00009773"/>
    </source>
</evidence>
<evidence type="ECO:0000256" key="4">
    <source>
        <dbReference type="ARBA" id="ARBA00022989"/>
    </source>
</evidence>
<keyword evidence="3 6" id="KW-0812">Transmembrane</keyword>
<comment type="caution">
    <text evidence="7">The sequence shown here is derived from an EMBL/GenBank/DDBJ whole genome shotgun (WGS) entry which is preliminary data.</text>
</comment>
<proteinExistence type="inferred from homology"/>
<feature type="transmembrane region" description="Helical" evidence="6">
    <location>
        <begin position="217"/>
        <end position="239"/>
    </location>
</feature>
<dbReference type="RefSeq" id="WP_381535806.1">
    <property type="nucleotide sequence ID" value="NZ_JBHUGI010000006.1"/>
</dbReference>
<reference evidence="8" key="1">
    <citation type="journal article" date="2019" name="Int. J. Syst. Evol. Microbiol.">
        <title>The Global Catalogue of Microorganisms (GCM) 10K type strain sequencing project: providing services to taxonomists for standard genome sequencing and annotation.</title>
        <authorList>
            <consortium name="The Broad Institute Genomics Platform"/>
            <consortium name="The Broad Institute Genome Sequencing Center for Infectious Disease"/>
            <person name="Wu L."/>
            <person name="Ma J."/>
        </authorList>
    </citation>
    <scope>NUCLEOTIDE SEQUENCE [LARGE SCALE GENOMIC DNA]</scope>
    <source>
        <strain evidence="8">CGMCC 4.7177</strain>
    </source>
</reference>
<feature type="transmembrane region" description="Helical" evidence="6">
    <location>
        <begin position="57"/>
        <end position="82"/>
    </location>
</feature>
<accession>A0ABW4SCR6</accession>
<evidence type="ECO:0000313" key="8">
    <source>
        <dbReference type="Proteomes" id="UP001597218"/>
    </source>
</evidence>
<sequence length="324" mass="36807">MSLKTEKQRTINALLIKWLPVLFTALLIFAVPPAALAVILAYFTAPILTAVRSVLKLPLTIATFLVMLLLTLLTSTFTYIALQGIFNMIPAVEHHLTPFTQNTDIIGQTLTFLESKIVQFGQAILEYLLALIQTVFQHLFSLFIFLVAYFFALRETGKDRFWFLVYFPTKMRKSARNMLKEAAHLISTFVFVEVRLILITFFILSFGLVFLRFNSPIGTAFLISLVDSLPFFGVGLFLIPMAIYFIYTENLFIGISLILLYILTLITRQIAESYMYASTFQLKPVHAFFIMACTIYLFGVVGIFLTPFLLFAAMKAKNHALFTS</sequence>
<feature type="transmembrane region" description="Helical" evidence="6">
    <location>
        <begin position="20"/>
        <end position="45"/>
    </location>
</feature>
<keyword evidence="5 6" id="KW-0472">Membrane</keyword>
<evidence type="ECO:0000256" key="1">
    <source>
        <dbReference type="ARBA" id="ARBA00004141"/>
    </source>
</evidence>
<protein>
    <submittedName>
        <fullName evidence="7">AI-2E family transporter</fullName>
    </submittedName>
</protein>
<evidence type="ECO:0000256" key="3">
    <source>
        <dbReference type="ARBA" id="ARBA00022692"/>
    </source>
</evidence>
<organism evidence="7 8">
    <name type="scientific">Sporosarcina siberiensis</name>
    <dbReference type="NCBI Taxonomy" id="1365606"/>
    <lineage>
        <taxon>Bacteria</taxon>
        <taxon>Bacillati</taxon>
        <taxon>Bacillota</taxon>
        <taxon>Bacilli</taxon>
        <taxon>Bacillales</taxon>
        <taxon>Caryophanaceae</taxon>
        <taxon>Sporosarcina</taxon>
    </lineage>
</organism>
<keyword evidence="4 6" id="KW-1133">Transmembrane helix</keyword>
<dbReference type="EMBL" id="JBHUGI010000006">
    <property type="protein sequence ID" value="MFD1927151.1"/>
    <property type="molecule type" value="Genomic_DNA"/>
</dbReference>
<evidence type="ECO:0000313" key="7">
    <source>
        <dbReference type="EMBL" id="MFD1927151.1"/>
    </source>
</evidence>
<feature type="transmembrane region" description="Helical" evidence="6">
    <location>
        <begin position="182"/>
        <end position="211"/>
    </location>
</feature>
<comment type="similarity">
    <text evidence="2">Belongs to the autoinducer-2 exporter (AI-2E) (TC 2.A.86) family.</text>
</comment>
<keyword evidence="8" id="KW-1185">Reference proteome</keyword>
<evidence type="ECO:0000256" key="5">
    <source>
        <dbReference type="ARBA" id="ARBA00023136"/>
    </source>
</evidence>
<feature type="transmembrane region" description="Helical" evidence="6">
    <location>
        <begin position="135"/>
        <end position="153"/>
    </location>
</feature>
<gene>
    <name evidence="7" type="ORF">ACFSFY_03630</name>
</gene>
<evidence type="ECO:0000256" key="6">
    <source>
        <dbReference type="SAM" id="Phobius"/>
    </source>
</evidence>
<dbReference type="Pfam" id="PF01594">
    <property type="entry name" value="AI-2E_transport"/>
    <property type="match status" value="1"/>
</dbReference>
<feature type="transmembrane region" description="Helical" evidence="6">
    <location>
        <begin position="287"/>
        <end position="312"/>
    </location>
</feature>